<keyword evidence="2" id="KW-1185">Reference proteome</keyword>
<gene>
    <name evidence="1" type="ORF">I4F81_012851</name>
</gene>
<reference evidence="1" key="1">
    <citation type="submission" date="2019-11" db="EMBL/GenBank/DDBJ databases">
        <title>Nori genome reveals adaptations in red seaweeds to the harsh intertidal environment.</title>
        <authorList>
            <person name="Wang D."/>
            <person name="Mao Y."/>
        </authorList>
    </citation>
    <scope>NUCLEOTIDE SEQUENCE</scope>
    <source>
        <tissue evidence="1">Gametophyte</tissue>
    </source>
</reference>
<evidence type="ECO:0000313" key="1">
    <source>
        <dbReference type="EMBL" id="KAK1870389.1"/>
    </source>
</evidence>
<comment type="caution">
    <text evidence="1">The sequence shown here is derived from an EMBL/GenBank/DDBJ whole genome shotgun (WGS) entry which is preliminary data.</text>
</comment>
<dbReference type="EMBL" id="CM020620">
    <property type="protein sequence ID" value="KAK1870389.1"/>
    <property type="molecule type" value="Genomic_DNA"/>
</dbReference>
<name>A0ACC3CJP2_PYRYE</name>
<organism evidence="1 2">
    <name type="scientific">Pyropia yezoensis</name>
    <name type="common">Susabi-nori</name>
    <name type="synonym">Porphyra yezoensis</name>
    <dbReference type="NCBI Taxonomy" id="2788"/>
    <lineage>
        <taxon>Eukaryota</taxon>
        <taxon>Rhodophyta</taxon>
        <taxon>Bangiophyceae</taxon>
        <taxon>Bangiales</taxon>
        <taxon>Bangiaceae</taxon>
        <taxon>Pyropia</taxon>
    </lineage>
</organism>
<proteinExistence type="predicted"/>
<dbReference type="Proteomes" id="UP000798662">
    <property type="component" value="Chromosome 3"/>
</dbReference>
<protein>
    <submittedName>
        <fullName evidence="1">Uncharacterized protein</fullName>
    </submittedName>
</protein>
<accession>A0ACC3CJP2</accession>
<sequence>MPPEKKPRLEHPAPKMMASSEVRGQGGVAQQSGGDQRASSHSVIPGPSRQSDTDSSSDGSSSLGTSLEALLRRLGHHVRRSPFVVPGNAAGDVVSAQRDWRKDAGYSTWKSTRVRLVKAVAAELPAILHPLLRRHAALYDSLSNRVNLFASFFQPSPAEHRLRVDKDDYERVQRAVTELHVRSKETRGFGCVVGLPGLGKTYFLRLLLMSLVDENFLRCLAPAVRSWWSGVSAFAISFNGVTPASKMDLELLDYDPLLPSIVRLLHAEMLSKRGSHSFLAFRRDVLELVKADPSQVSVLQKVADFVVQTRGRDQRVAHGSDTFAGVFLVDELSRLSPVLREDGPDDSLAAPSHRGEVPPAPALSSSSSSSPGRGGRSLAAAPQQPPLPSAKYPADTARSALCELGMVHQLCMCITSLSRTFIEDQTRTPSGSVKIVLGELCFVDSERVSRAACDLLARHDVRLQLTSRSDSKSFVPAADVGKCIGLLAGGHFRAAEKLLDVIAGCRTGQPFCAQVLARLDPSERSLAAQSMDMLRNEPIVVAVGLLGFDVNPRLFVKDGLRWDDVYASGALTRAQVTPAEPPVAKVTTRTMSAASSQDVRLCQFATRLNPSFLLELMTAVSNSPPPSGLAPSGQPAQDDHGLFDALGKVRCAVQCGNAPVAWERLVWYGLVALSRARSLCASRLLPEVLSQQVQPDLRSMTLLDLFPGYVPFVGGAEWLGSADVDATRAFDSVKTFDLFDQLLKLDLATLQAHVWLPNSPTFCAVDAVIFVKCVKPSQTDGPRAGELVAVLLQMKLKKEFKLKEDVKDSCVAAQTKFWSASPEKSWSRRTAFVVLSAIQQTRERNDDLATMSETNTAVVVDGPSLSKVFGPGVYTLIETHSVLFGTQMLVGPA</sequence>
<evidence type="ECO:0000313" key="2">
    <source>
        <dbReference type="Proteomes" id="UP000798662"/>
    </source>
</evidence>